<evidence type="ECO:0000313" key="2">
    <source>
        <dbReference type="Proteomes" id="UP000028030"/>
    </source>
</evidence>
<proteinExistence type="predicted"/>
<accession>A0A081QA03</accession>
<reference evidence="1 2" key="1">
    <citation type="submission" date="2014-05" db="EMBL/GenBank/DDBJ databases">
        <authorList>
            <person name="Daugherty S.C."/>
            <person name="Tallon L.J."/>
            <person name="Sadzewicz L."/>
            <person name="Kilian M."/>
            <person name="Tettelin H."/>
        </authorList>
    </citation>
    <scope>NUCLEOTIDE SEQUENCE [LARGE SCALE GENOMIC DNA]</scope>
    <source>
        <strain evidence="1 2">SK642</strain>
    </source>
</reference>
<sequence length="42" mass="5248">MKSDYNMYSDFFRKIFYKYSQISYIYGKIESSFDFGEKDEYI</sequence>
<comment type="caution">
    <text evidence="1">The sequence shown here is derived from an EMBL/GenBank/DDBJ whole genome shotgun (WGS) entry which is preliminary data.</text>
</comment>
<protein>
    <submittedName>
        <fullName evidence="1">Uncharacterized protein</fullName>
    </submittedName>
</protein>
<organism evidence="1 2">
    <name type="scientific">Streptococcus mitis</name>
    <dbReference type="NCBI Taxonomy" id="28037"/>
    <lineage>
        <taxon>Bacteria</taxon>
        <taxon>Bacillati</taxon>
        <taxon>Bacillota</taxon>
        <taxon>Bacilli</taxon>
        <taxon>Lactobacillales</taxon>
        <taxon>Streptococcaceae</taxon>
        <taxon>Streptococcus</taxon>
        <taxon>Streptococcus mitis group</taxon>
    </lineage>
</organism>
<name>A0A081QA03_STRMT</name>
<evidence type="ECO:0000313" key="1">
    <source>
        <dbReference type="EMBL" id="KEQ39776.1"/>
    </source>
</evidence>
<dbReference type="Proteomes" id="UP000028030">
    <property type="component" value="Unassembled WGS sequence"/>
</dbReference>
<dbReference type="EMBL" id="JPFW01000008">
    <property type="protein sequence ID" value="KEQ39776.1"/>
    <property type="molecule type" value="Genomic_DNA"/>
</dbReference>
<gene>
    <name evidence="1" type="ORF">SK642_1031</name>
</gene>
<dbReference type="AlphaFoldDB" id="A0A081QA03"/>
<dbReference type="PATRIC" id="fig|28037.97.peg.974"/>